<evidence type="ECO:0000256" key="1">
    <source>
        <dbReference type="SAM" id="MobiDB-lite"/>
    </source>
</evidence>
<dbReference type="AlphaFoldDB" id="A0A4Y2T9B9"/>
<organism evidence="2 3">
    <name type="scientific">Araneus ventricosus</name>
    <name type="common">Orbweaver spider</name>
    <name type="synonym">Epeira ventricosa</name>
    <dbReference type="NCBI Taxonomy" id="182803"/>
    <lineage>
        <taxon>Eukaryota</taxon>
        <taxon>Metazoa</taxon>
        <taxon>Ecdysozoa</taxon>
        <taxon>Arthropoda</taxon>
        <taxon>Chelicerata</taxon>
        <taxon>Arachnida</taxon>
        <taxon>Araneae</taxon>
        <taxon>Araneomorphae</taxon>
        <taxon>Entelegynae</taxon>
        <taxon>Araneoidea</taxon>
        <taxon>Araneidae</taxon>
        <taxon>Araneus</taxon>
    </lineage>
</organism>
<evidence type="ECO:0000313" key="3">
    <source>
        <dbReference type="Proteomes" id="UP000499080"/>
    </source>
</evidence>
<accession>A0A4Y2T9B9</accession>
<dbReference type="EMBL" id="BGPR01026568">
    <property type="protein sequence ID" value="GBN96403.1"/>
    <property type="molecule type" value="Genomic_DNA"/>
</dbReference>
<dbReference type="Proteomes" id="UP000499080">
    <property type="component" value="Unassembled WGS sequence"/>
</dbReference>
<sequence>MQEEGERLMGQDRGCRPGDTISLIPGNECVLLCPLLCWVLHYCPRTKPLNTRAQVGPYRPSRLEPYCLMGMSTYSPTVHLQPYHMPLQSTYSPTVLMGYNLQPYSPLTALQSTYSPTVHIQPYSPGTAHLQPYSPPTDLQSTYSPTV</sequence>
<keyword evidence="3" id="KW-1185">Reference proteome</keyword>
<comment type="caution">
    <text evidence="2">The sequence shown here is derived from an EMBL/GenBank/DDBJ whole genome shotgun (WGS) entry which is preliminary data.</text>
</comment>
<proteinExistence type="predicted"/>
<protein>
    <submittedName>
        <fullName evidence="2">Uncharacterized protein</fullName>
    </submittedName>
</protein>
<evidence type="ECO:0000313" key="2">
    <source>
        <dbReference type="EMBL" id="GBN96403.1"/>
    </source>
</evidence>
<reference evidence="2 3" key="1">
    <citation type="journal article" date="2019" name="Sci. Rep.">
        <title>Orb-weaving spider Araneus ventricosus genome elucidates the spidroin gene catalogue.</title>
        <authorList>
            <person name="Kono N."/>
            <person name="Nakamura H."/>
            <person name="Ohtoshi R."/>
            <person name="Moran D.A.P."/>
            <person name="Shinohara A."/>
            <person name="Yoshida Y."/>
            <person name="Fujiwara M."/>
            <person name="Mori M."/>
            <person name="Tomita M."/>
            <person name="Arakawa K."/>
        </authorList>
    </citation>
    <scope>NUCLEOTIDE SEQUENCE [LARGE SCALE GENOMIC DNA]</scope>
</reference>
<feature type="region of interest" description="Disordered" evidence="1">
    <location>
        <begin position="126"/>
        <end position="147"/>
    </location>
</feature>
<name>A0A4Y2T9B9_ARAVE</name>
<gene>
    <name evidence="2" type="ORF">AVEN_19362_1</name>
</gene>
<feature type="compositionally biased region" description="Polar residues" evidence="1">
    <location>
        <begin position="137"/>
        <end position="147"/>
    </location>
</feature>